<reference evidence="4" key="1">
    <citation type="submission" date="2023-06" db="EMBL/GenBank/DDBJ databases">
        <title>Genome-scale phylogeny and comparative genomics of the fungal order Sordariales.</title>
        <authorList>
            <consortium name="Lawrence Berkeley National Laboratory"/>
            <person name="Hensen N."/>
            <person name="Bonometti L."/>
            <person name="Westerberg I."/>
            <person name="Brannstrom I.O."/>
            <person name="Guillou S."/>
            <person name="Cros-Aarteil S."/>
            <person name="Calhoun S."/>
            <person name="Haridas S."/>
            <person name="Kuo A."/>
            <person name="Mondo S."/>
            <person name="Pangilinan J."/>
            <person name="Riley R."/>
            <person name="LaButti K."/>
            <person name="Andreopoulos B."/>
            <person name="Lipzen A."/>
            <person name="Chen C."/>
            <person name="Yanf M."/>
            <person name="Daum C."/>
            <person name="Ng V."/>
            <person name="Clum A."/>
            <person name="Steindorff A."/>
            <person name="Ohm R."/>
            <person name="Martin F."/>
            <person name="Silar P."/>
            <person name="Natvig D."/>
            <person name="Lalanne C."/>
            <person name="Gautier V."/>
            <person name="Ament-velasquez S.L."/>
            <person name="Kruys A."/>
            <person name="Hutchinson M.I."/>
            <person name="Powell A.J."/>
            <person name="Barry K."/>
            <person name="Miller A.N."/>
            <person name="Grigoriev I.V."/>
            <person name="Debuchy R."/>
            <person name="Gladieux P."/>
            <person name="Thoren M.H."/>
            <person name="Johannesson H."/>
        </authorList>
    </citation>
    <scope>NUCLEOTIDE SEQUENCE</scope>
    <source>
        <strain evidence="4">SMH3187-1</strain>
    </source>
</reference>
<dbReference type="PANTHER" id="PTHR19305">
    <property type="entry name" value="SYNAPTOSOMAL ASSOCIATED PROTEIN"/>
    <property type="match status" value="1"/>
</dbReference>
<dbReference type="GO" id="GO:0019905">
    <property type="term" value="F:syntaxin binding"/>
    <property type="evidence" value="ECO:0007669"/>
    <property type="project" value="TreeGrafter"/>
</dbReference>
<keyword evidence="5" id="KW-1185">Reference proteome</keyword>
<dbReference type="AlphaFoldDB" id="A0AA40K4Z8"/>
<feature type="compositionally biased region" description="Gly residues" evidence="2">
    <location>
        <begin position="66"/>
        <end position="81"/>
    </location>
</feature>
<comment type="caution">
    <text evidence="4">The sequence shown here is derived from an EMBL/GenBank/DDBJ whole genome shotgun (WGS) entry which is preliminary data.</text>
</comment>
<protein>
    <recommendedName>
        <fullName evidence="3">t-SNARE coiled-coil homology domain-containing protein</fullName>
    </recommendedName>
</protein>
<feature type="region of interest" description="Disordered" evidence="2">
    <location>
        <begin position="1"/>
        <end position="217"/>
    </location>
</feature>
<dbReference type="GO" id="GO:0006906">
    <property type="term" value="P:vesicle fusion"/>
    <property type="evidence" value="ECO:0007669"/>
    <property type="project" value="TreeGrafter"/>
</dbReference>
<feature type="region of interest" description="Disordered" evidence="2">
    <location>
        <begin position="342"/>
        <end position="376"/>
    </location>
</feature>
<dbReference type="Gene3D" id="1.20.5.110">
    <property type="match status" value="2"/>
</dbReference>
<gene>
    <name evidence="4" type="ORF">B0T18DRAFT_144196</name>
</gene>
<dbReference type="GO" id="GO:0005484">
    <property type="term" value="F:SNAP receptor activity"/>
    <property type="evidence" value="ECO:0007669"/>
    <property type="project" value="TreeGrafter"/>
</dbReference>
<dbReference type="SUPFAM" id="SSF58038">
    <property type="entry name" value="SNARE fusion complex"/>
    <property type="match status" value="2"/>
</dbReference>
<evidence type="ECO:0000313" key="4">
    <source>
        <dbReference type="EMBL" id="KAK0746128.1"/>
    </source>
</evidence>
<evidence type="ECO:0000259" key="3">
    <source>
        <dbReference type="PROSITE" id="PS50192"/>
    </source>
</evidence>
<sequence>MKRLFGKKDKSDGGSPAPPNDNPYARQPKEDPYANAPSANSYQPNRPSGGLPSGPRAGVGLPSGPRAGGLPSGPRGNGGFNGPPPPYSGSPQPGPARGPEPPNGGGYGKDRFGASGGYGGNRYDTGGAPYDNKQPGQSSYNPPQRQGGYGGMGAADDDGRGALFNGYKPPTQRQTSQNGSSWESGPDGPAQGGASGGSYGGYGETRELTEEEQQEMEVQDIKKEIINTQKATMASGARSMALLGAGAESAMNIAQALARQREHLDNAERNIDNASVHNRVAKDQTRRLDKLNGSMFRPTGLSKKKLDVLDAEREASEKAEMAARDEARKGAYTGRMRMDGVMQDLQRPTQLGAAKGSRSRREEFKFEDDDGEQEANNDEIDNQIDQIAAGASMLHLAARAIGDELDDQIKQADRLTGKVRVPHRPLTSDLQLLTRRRARSPTTRSETTTASSYGPPACRSRGGIRRRKQVVFSRVSRAGHGGVCCISSPHLSSRDSWSDLHFSAVLHRAMLGHWV</sequence>
<dbReference type="GO" id="GO:0005886">
    <property type="term" value="C:plasma membrane"/>
    <property type="evidence" value="ECO:0007669"/>
    <property type="project" value="TreeGrafter"/>
</dbReference>
<evidence type="ECO:0000313" key="5">
    <source>
        <dbReference type="Proteomes" id="UP001172155"/>
    </source>
</evidence>
<accession>A0AA40K4Z8</accession>
<feature type="compositionally biased region" description="Pro residues" evidence="2">
    <location>
        <begin position="82"/>
        <end position="102"/>
    </location>
</feature>
<dbReference type="PROSITE" id="PS50192">
    <property type="entry name" value="T_SNARE"/>
    <property type="match status" value="1"/>
</dbReference>
<feature type="compositionally biased region" description="Low complexity" evidence="2">
    <location>
        <begin position="440"/>
        <end position="452"/>
    </location>
</feature>
<dbReference type="InterPro" id="IPR000727">
    <property type="entry name" value="T_SNARE_dom"/>
</dbReference>
<proteinExistence type="inferred from homology"/>
<feature type="compositionally biased region" description="Basic and acidic residues" evidence="2">
    <location>
        <begin position="1"/>
        <end position="12"/>
    </location>
</feature>
<feature type="compositionally biased region" description="Polar residues" evidence="2">
    <location>
        <begin position="134"/>
        <end position="144"/>
    </location>
</feature>
<comment type="similarity">
    <text evidence="1">Belongs to the SNAP-25 family.</text>
</comment>
<evidence type="ECO:0000256" key="2">
    <source>
        <dbReference type="SAM" id="MobiDB-lite"/>
    </source>
</evidence>
<dbReference type="GO" id="GO:0031201">
    <property type="term" value="C:SNARE complex"/>
    <property type="evidence" value="ECO:0007669"/>
    <property type="project" value="TreeGrafter"/>
</dbReference>
<feature type="compositionally biased region" description="Acidic residues" evidence="2">
    <location>
        <begin position="365"/>
        <end position="376"/>
    </location>
</feature>
<feature type="compositionally biased region" description="Gly residues" evidence="2">
    <location>
        <begin position="190"/>
        <end position="203"/>
    </location>
</feature>
<feature type="compositionally biased region" description="Polar residues" evidence="2">
    <location>
        <begin position="171"/>
        <end position="183"/>
    </location>
</feature>
<evidence type="ECO:0000256" key="1">
    <source>
        <dbReference type="ARBA" id="ARBA00009480"/>
    </source>
</evidence>
<name>A0AA40K4Z8_9PEZI</name>
<feature type="domain" description="T-SNARE coiled-coil homology" evidence="3">
    <location>
        <begin position="250"/>
        <end position="288"/>
    </location>
</feature>
<organism evidence="4 5">
    <name type="scientific">Schizothecium vesticola</name>
    <dbReference type="NCBI Taxonomy" id="314040"/>
    <lineage>
        <taxon>Eukaryota</taxon>
        <taxon>Fungi</taxon>
        <taxon>Dikarya</taxon>
        <taxon>Ascomycota</taxon>
        <taxon>Pezizomycotina</taxon>
        <taxon>Sordariomycetes</taxon>
        <taxon>Sordariomycetidae</taxon>
        <taxon>Sordariales</taxon>
        <taxon>Schizotheciaceae</taxon>
        <taxon>Schizothecium</taxon>
    </lineage>
</organism>
<dbReference type="EMBL" id="JAUKUD010000004">
    <property type="protein sequence ID" value="KAK0746128.1"/>
    <property type="molecule type" value="Genomic_DNA"/>
</dbReference>
<dbReference type="Proteomes" id="UP001172155">
    <property type="component" value="Unassembled WGS sequence"/>
</dbReference>
<dbReference type="PANTHER" id="PTHR19305:SF9">
    <property type="entry name" value="SYNAPTOSOMAL-ASSOCIATED PROTEIN 29"/>
    <property type="match status" value="1"/>
</dbReference>
<feature type="compositionally biased region" description="Polar residues" evidence="2">
    <location>
        <begin position="37"/>
        <end position="46"/>
    </location>
</feature>
<feature type="region of interest" description="Disordered" evidence="2">
    <location>
        <begin position="435"/>
        <end position="461"/>
    </location>
</feature>
<dbReference type="GO" id="GO:0006887">
    <property type="term" value="P:exocytosis"/>
    <property type="evidence" value="ECO:0007669"/>
    <property type="project" value="TreeGrafter"/>
</dbReference>